<proteinExistence type="predicted"/>
<feature type="transmembrane region" description="Helical" evidence="1">
    <location>
        <begin position="328"/>
        <end position="351"/>
    </location>
</feature>
<evidence type="ECO:0000313" key="3">
    <source>
        <dbReference type="Proteomes" id="UP000274504"/>
    </source>
</evidence>
<evidence type="ECO:0000313" key="2">
    <source>
        <dbReference type="EMBL" id="VDL23077.1"/>
    </source>
</evidence>
<dbReference type="AlphaFoldDB" id="A0A0R3SDS0"/>
<dbReference type="OrthoDB" id="6272003at2759"/>
<name>A0A0R3SDS0_HYMDI</name>
<keyword evidence="1" id="KW-0472">Membrane</keyword>
<evidence type="ECO:0000256" key="1">
    <source>
        <dbReference type="SAM" id="Phobius"/>
    </source>
</evidence>
<evidence type="ECO:0000313" key="4">
    <source>
        <dbReference type="WBParaSite" id="HDID_0000285901-mRNA-1"/>
    </source>
</evidence>
<keyword evidence="1" id="KW-0812">Transmembrane</keyword>
<dbReference type="WBParaSite" id="HDID_0000285901-mRNA-1">
    <property type="protein sequence ID" value="HDID_0000285901-mRNA-1"/>
    <property type="gene ID" value="HDID_0000285901"/>
</dbReference>
<dbReference type="Proteomes" id="UP000274504">
    <property type="component" value="Unassembled WGS sequence"/>
</dbReference>
<reference evidence="4" key="1">
    <citation type="submission" date="2017-02" db="UniProtKB">
        <authorList>
            <consortium name="WormBaseParasite"/>
        </authorList>
    </citation>
    <scope>IDENTIFICATION</scope>
</reference>
<gene>
    <name evidence="2" type="ORF">HDID_LOCUS2857</name>
</gene>
<organism evidence="4">
    <name type="scientific">Hymenolepis diminuta</name>
    <name type="common">Rat tapeworm</name>
    <dbReference type="NCBI Taxonomy" id="6216"/>
    <lineage>
        <taxon>Eukaryota</taxon>
        <taxon>Metazoa</taxon>
        <taxon>Spiralia</taxon>
        <taxon>Lophotrochozoa</taxon>
        <taxon>Platyhelminthes</taxon>
        <taxon>Cestoda</taxon>
        <taxon>Eucestoda</taxon>
        <taxon>Cyclophyllidea</taxon>
        <taxon>Hymenolepididae</taxon>
        <taxon>Hymenolepis</taxon>
    </lineage>
</organism>
<sequence>MRLFLAGVLTANNSQQMPISYLSNTSHLLKGLCQGKLSQIFLYQILHDPVFVFLVISSLATSLACDPSDLPRGTRVTAHGPVLKVICEPGLQAFEMTPASISTFTADDRNRLLPIPTKRKFARFICMYGTTYQRINPKGVDPTLFFCADKVKTECDDLEYSPEHGHLLIEGTVALWQPVSSNKSQSRVLYCLHGTWYHLDGEPLPGEITIKYRPKKGTTITIPTITTTTTATPSNTVEKNLETVSEPISQNLEYPPKKSMLYNPFHLPNLCLPPFLRLRTTTTTTPKPLILPKNEESQDIHFPQRDIIVIAQSVSLALHENLHRCTRIAFYCMVVIGIMTLLISLMIFLYICRRRALLAADAIEAQKRLKHSISVV</sequence>
<accession>A0A0R3SDS0</accession>
<keyword evidence="1" id="KW-1133">Transmembrane helix</keyword>
<dbReference type="EMBL" id="UYSG01000767">
    <property type="protein sequence ID" value="VDL23077.1"/>
    <property type="molecule type" value="Genomic_DNA"/>
</dbReference>
<reference evidence="2 3" key="2">
    <citation type="submission" date="2018-11" db="EMBL/GenBank/DDBJ databases">
        <authorList>
            <consortium name="Pathogen Informatics"/>
        </authorList>
    </citation>
    <scope>NUCLEOTIDE SEQUENCE [LARGE SCALE GENOMIC DNA]</scope>
</reference>
<protein>
    <submittedName>
        <fullName evidence="4">Envelope glycoprotein G</fullName>
    </submittedName>
</protein>